<dbReference type="FunFam" id="3.40.50.300:FF:000025">
    <property type="entry name" value="ATP-dependent Clp protease subunit"/>
    <property type="match status" value="1"/>
</dbReference>
<dbReference type="SUPFAM" id="SSF81923">
    <property type="entry name" value="Double Clp-N motif"/>
    <property type="match status" value="1"/>
</dbReference>
<dbReference type="InterPro" id="IPR036628">
    <property type="entry name" value="Clp_N_dom_sf"/>
</dbReference>
<evidence type="ECO:0000313" key="9">
    <source>
        <dbReference type="Proteomes" id="UP000183947"/>
    </source>
</evidence>
<dbReference type="PANTHER" id="PTHR11638:SF18">
    <property type="entry name" value="HEAT SHOCK PROTEIN 104"/>
    <property type="match status" value="1"/>
</dbReference>
<dbReference type="InterPro" id="IPR003959">
    <property type="entry name" value="ATPase_AAA_core"/>
</dbReference>
<evidence type="ECO:0000256" key="1">
    <source>
        <dbReference type="ARBA" id="ARBA00022737"/>
    </source>
</evidence>
<evidence type="ECO:0000313" key="8">
    <source>
        <dbReference type="EMBL" id="SHL84492.1"/>
    </source>
</evidence>
<dbReference type="GO" id="GO:0005524">
    <property type="term" value="F:ATP binding"/>
    <property type="evidence" value="ECO:0007669"/>
    <property type="project" value="UniProtKB-KW"/>
</dbReference>
<dbReference type="STRING" id="1121959.SAMN02746009_03480"/>
<keyword evidence="9" id="KW-1185">Reference proteome</keyword>
<keyword evidence="4" id="KW-0143">Chaperone</keyword>
<proteinExistence type="predicted"/>
<dbReference type="GO" id="GO:0016887">
    <property type="term" value="F:ATP hydrolysis activity"/>
    <property type="evidence" value="ECO:0007669"/>
    <property type="project" value="InterPro"/>
</dbReference>
<evidence type="ECO:0000256" key="2">
    <source>
        <dbReference type="ARBA" id="ARBA00022741"/>
    </source>
</evidence>
<dbReference type="Gene3D" id="3.40.50.300">
    <property type="entry name" value="P-loop containing nucleotide triphosphate hydrolases"/>
    <property type="match status" value="2"/>
</dbReference>
<dbReference type="Gene3D" id="1.10.1780.10">
    <property type="entry name" value="Clp, N-terminal domain"/>
    <property type="match status" value="1"/>
</dbReference>
<dbReference type="PANTHER" id="PTHR11638">
    <property type="entry name" value="ATP-DEPENDENT CLP PROTEASE"/>
    <property type="match status" value="1"/>
</dbReference>
<protein>
    <submittedName>
        <fullName evidence="8">ATP-dependent Clp protease ATP-binding subunit ClpA</fullName>
    </submittedName>
</protein>
<keyword evidence="8" id="KW-0645">Protease</keyword>
<dbReference type="Gene3D" id="1.10.8.60">
    <property type="match status" value="2"/>
</dbReference>
<feature type="domain" description="Clp ATPase C-terminal" evidence="7">
    <location>
        <begin position="736"/>
        <end position="827"/>
    </location>
</feature>
<dbReference type="RefSeq" id="WP_073287887.1">
    <property type="nucleotide sequence ID" value="NZ_FRAS01000023.1"/>
</dbReference>
<evidence type="ECO:0000259" key="6">
    <source>
        <dbReference type="SMART" id="SM00382"/>
    </source>
</evidence>
<evidence type="ECO:0000256" key="4">
    <source>
        <dbReference type="ARBA" id="ARBA00023186"/>
    </source>
</evidence>
<dbReference type="InterPro" id="IPR001270">
    <property type="entry name" value="ClpA/B"/>
</dbReference>
<dbReference type="Pfam" id="PF00004">
    <property type="entry name" value="AAA"/>
    <property type="match status" value="1"/>
</dbReference>
<dbReference type="SMART" id="SM00382">
    <property type="entry name" value="AAA"/>
    <property type="match status" value="2"/>
</dbReference>
<accession>A0A1M7DYD1</accession>
<dbReference type="InterPro" id="IPR019489">
    <property type="entry name" value="Clp_ATPase_C"/>
</dbReference>
<keyword evidence="3 8" id="KW-0067">ATP-binding</keyword>
<dbReference type="SUPFAM" id="SSF52540">
    <property type="entry name" value="P-loop containing nucleoside triphosphate hydrolases"/>
    <property type="match status" value="2"/>
</dbReference>
<evidence type="ECO:0000259" key="7">
    <source>
        <dbReference type="SMART" id="SM01086"/>
    </source>
</evidence>
<keyword evidence="1" id="KW-0677">Repeat</keyword>
<feature type="domain" description="AAA+ ATPase" evidence="6">
    <location>
        <begin position="208"/>
        <end position="347"/>
    </location>
</feature>
<name>A0A1M7DYD1_9BACT</name>
<gene>
    <name evidence="8" type="ORF">SAMN02746009_03480</name>
</gene>
<keyword evidence="8" id="KW-0378">Hydrolase</keyword>
<dbReference type="Proteomes" id="UP000183947">
    <property type="component" value="Unassembled WGS sequence"/>
</dbReference>
<dbReference type="InterPro" id="IPR041546">
    <property type="entry name" value="ClpA/ClpB_AAA_lid"/>
</dbReference>
<reference evidence="9" key="1">
    <citation type="submission" date="2016-11" db="EMBL/GenBank/DDBJ databases">
        <authorList>
            <person name="Varghese N."/>
            <person name="Submissions S."/>
        </authorList>
    </citation>
    <scope>NUCLEOTIDE SEQUENCE [LARGE SCALE GENOMIC DNA]</scope>
    <source>
        <strain evidence="9">DSM 18569</strain>
    </source>
</reference>
<dbReference type="CDD" id="cd00009">
    <property type="entry name" value="AAA"/>
    <property type="match status" value="1"/>
</dbReference>
<dbReference type="InterPro" id="IPR050130">
    <property type="entry name" value="ClpA_ClpB"/>
</dbReference>
<dbReference type="Pfam" id="PF10431">
    <property type="entry name" value="ClpB_D2-small"/>
    <property type="match status" value="1"/>
</dbReference>
<dbReference type="AlphaFoldDB" id="A0A1M7DYD1"/>
<organism evidence="8 9">
    <name type="scientific">Hymenobacter psychrotolerans DSM 18569</name>
    <dbReference type="NCBI Taxonomy" id="1121959"/>
    <lineage>
        <taxon>Bacteria</taxon>
        <taxon>Pseudomonadati</taxon>
        <taxon>Bacteroidota</taxon>
        <taxon>Cytophagia</taxon>
        <taxon>Cytophagales</taxon>
        <taxon>Hymenobacteraceae</taxon>
        <taxon>Hymenobacter</taxon>
    </lineage>
</organism>
<dbReference type="GO" id="GO:0008233">
    <property type="term" value="F:peptidase activity"/>
    <property type="evidence" value="ECO:0007669"/>
    <property type="project" value="UniProtKB-KW"/>
</dbReference>
<dbReference type="InterPro" id="IPR027417">
    <property type="entry name" value="P-loop_NTPase"/>
</dbReference>
<dbReference type="InterPro" id="IPR004176">
    <property type="entry name" value="Clp_R_N"/>
</dbReference>
<keyword evidence="2" id="KW-0547">Nucleotide-binding</keyword>
<dbReference type="EMBL" id="FRAS01000023">
    <property type="protein sequence ID" value="SHL84492.1"/>
    <property type="molecule type" value="Genomic_DNA"/>
</dbReference>
<dbReference type="Pfam" id="PF02861">
    <property type="entry name" value="Clp_N"/>
    <property type="match status" value="1"/>
</dbReference>
<sequence length="855" mass="94568">MAYTDELKRALHIAQAVAHEYRHEYYAAPHLLTALLHNEIGLASWLAVDLGKDIHYLREWAEVRLEGLPKAVRPPEMPTADKDLKPVLEVADLVALQLSKDQTDPLCALAALLRPGLTYTTEQLKSLPLTQREVVEAAEPDALQPVAVGADGQESAPLTDRAAPAGKQGALATYCVNKTEQAAAGKLDPIVGRDRETRQMAEILGRRTKPNVLLVGEPGVGKSALVEGFAQQIVQKKVPTHLQQVTLFELDLGTLVAGASYKGEVEDRIRSVLSEIKQYTRAILFIDEIHALLDPKGSAGAGIAQLLKPELARGEITVIGATTGDEYRQYIEADEAFNRRFDVLRVEEPSVVVAERMVSSVLPYYASHHGLQVGTGTVEEAVRLAKRYIKDRQLPDSAIDLVDRTMAAIRMLDDHAGAELLQLQQDFETLVETSREQPEAERLKELRWFLYQVQNQVSHLWLNQLDQEQQPDTLETFEALETYIRELLAAVVALSATRKDSVERADIAAVVAGKTGIPLGKLQTNERDKLLNMDQTLQQRVVGQNHAVKALCEAILESRSGLIKAGQPIGSFFLLGPTGTGKTELAKSLADFLFNDESFLIRFDMSEFKEEHSAALLYGAPPGYVGYEEGGMLVNKIREKPYSVVLFDEIEKAHSSVFDIFLQILDEGRLHDRLGREGDFSNAVILFTSNIGSEQIIKSFGEGQIPATNTLMETMSRHFRPEFLARLTEIVPFAPISEENVVQIFDIHLRPLQEQLRRQGITLHLSDDARTHLALSGFTPRYGARPIKGVIRQQLRRPISRMIIAGEAGKGTIISLDKAPEAEELTWQVAVAPEEPTAQTTELPEASPTPAETLP</sequence>
<dbReference type="GO" id="GO:0034605">
    <property type="term" value="P:cellular response to heat"/>
    <property type="evidence" value="ECO:0007669"/>
    <property type="project" value="TreeGrafter"/>
</dbReference>
<dbReference type="CDD" id="cd19499">
    <property type="entry name" value="RecA-like_ClpB_Hsp104-like"/>
    <property type="match status" value="1"/>
</dbReference>
<dbReference type="InterPro" id="IPR003593">
    <property type="entry name" value="AAA+_ATPase"/>
</dbReference>
<dbReference type="Pfam" id="PF17871">
    <property type="entry name" value="AAA_lid_9"/>
    <property type="match status" value="1"/>
</dbReference>
<dbReference type="Pfam" id="PF07724">
    <property type="entry name" value="AAA_2"/>
    <property type="match status" value="1"/>
</dbReference>
<dbReference type="GO" id="GO:0006508">
    <property type="term" value="P:proteolysis"/>
    <property type="evidence" value="ECO:0007669"/>
    <property type="project" value="UniProtKB-KW"/>
</dbReference>
<evidence type="ECO:0000256" key="5">
    <source>
        <dbReference type="SAM" id="MobiDB-lite"/>
    </source>
</evidence>
<dbReference type="PRINTS" id="PR00300">
    <property type="entry name" value="CLPPROTEASEA"/>
</dbReference>
<feature type="domain" description="AAA+ ATPase" evidence="6">
    <location>
        <begin position="568"/>
        <end position="711"/>
    </location>
</feature>
<evidence type="ECO:0000256" key="3">
    <source>
        <dbReference type="ARBA" id="ARBA00022840"/>
    </source>
</evidence>
<dbReference type="SMART" id="SM01086">
    <property type="entry name" value="ClpB_D2-small"/>
    <property type="match status" value="1"/>
</dbReference>
<dbReference type="OrthoDB" id="9803641at2"/>
<dbReference type="GO" id="GO:0005737">
    <property type="term" value="C:cytoplasm"/>
    <property type="evidence" value="ECO:0007669"/>
    <property type="project" value="TreeGrafter"/>
</dbReference>
<feature type="region of interest" description="Disordered" evidence="5">
    <location>
        <begin position="832"/>
        <end position="855"/>
    </location>
</feature>